<evidence type="ECO:0000313" key="2">
    <source>
        <dbReference type="EMBL" id="WEY17716.1"/>
    </source>
</evidence>
<dbReference type="Proteomes" id="UP000509462">
    <property type="component" value="Segment"/>
</dbReference>
<feature type="transmembrane region" description="Helical" evidence="1">
    <location>
        <begin position="6"/>
        <end position="39"/>
    </location>
</feature>
<dbReference type="EMBL" id="MT360682">
    <property type="protein sequence ID" value="WEY17716.1"/>
    <property type="molecule type" value="Genomic_DNA"/>
</dbReference>
<name>A0A9X9SEY2_9CAUD</name>
<sequence>MRKTTLIYIALLLAGIWLLDGDWLTTLGGLLIFIAGGIVGEQSAKEKNKISDHLRSMTNNVICA</sequence>
<organism evidence="2 3">
    <name type="scientific">Vibrio phage Vc1</name>
    <dbReference type="NCBI Taxonomy" id="1480731"/>
    <lineage>
        <taxon>Viruses</taxon>
        <taxon>Duplodnaviria</taxon>
        <taxon>Heunggongvirae</taxon>
        <taxon>Uroviricota</taxon>
        <taxon>Caudoviricetes</taxon>
        <taxon>Drexlerviridae</taxon>
        <taxon>Jhansiroadvirus</taxon>
        <taxon>Jhansiroadvirus gwaliVC1</taxon>
    </lineage>
</organism>
<proteinExistence type="predicted"/>
<reference evidence="2" key="1">
    <citation type="submission" date="2020-04" db="EMBL/GenBank/DDBJ databases">
        <authorList>
            <person name="Kumar P."/>
            <person name="Meghvansi M.K."/>
            <person name="Kamboj D.V."/>
        </authorList>
    </citation>
    <scope>NUCLEOTIDE SEQUENCE [LARGE SCALE GENOMIC DNA]</scope>
</reference>
<keyword evidence="1" id="KW-1133">Transmembrane helix</keyword>
<gene>
    <name evidence="2" type="ORF">VC1_57</name>
</gene>
<evidence type="ECO:0000313" key="3">
    <source>
        <dbReference type="Proteomes" id="UP000509462"/>
    </source>
</evidence>
<keyword evidence="3" id="KW-1185">Reference proteome</keyword>
<keyword evidence="1" id="KW-0472">Membrane</keyword>
<accession>A0A9X9SEY2</accession>
<keyword evidence="1" id="KW-0812">Transmembrane</keyword>
<evidence type="ECO:0000256" key="1">
    <source>
        <dbReference type="SAM" id="Phobius"/>
    </source>
</evidence>
<protein>
    <submittedName>
        <fullName evidence="2">Uncharacterized protein</fullName>
    </submittedName>
</protein>